<evidence type="ECO:0000259" key="6">
    <source>
        <dbReference type="PROSITE" id="PS51032"/>
    </source>
</evidence>
<evidence type="ECO:0000256" key="3">
    <source>
        <dbReference type="ARBA" id="ARBA00023125"/>
    </source>
</evidence>
<reference evidence="8" key="1">
    <citation type="submission" date="2013-01" db="EMBL/GenBank/DDBJ databases">
        <title>Draft Genome Sequence of a Mulberry Tree, Morus notabilis C.K. Schneid.</title>
        <authorList>
            <person name="He N."/>
            <person name="Zhao S."/>
        </authorList>
    </citation>
    <scope>NUCLEOTIDE SEQUENCE</scope>
</reference>
<keyword evidence="5" id="KW-0539">Nucleus</keyword>
<feature type="domain" description="AP2/ERF" evidence="6">
    <location>
        <begin position="1"/>
        <end position="59"/>
    </location>
</feature>
<evidence type="ECO:0000256" key="5">
    <source>
        <dbReference type="ARBA" id="ARBA00023242"/>
    </source>
</evidence>
<dbReference type="InterPro" id="IPR001471">
    <property type="entry name" value="AP2/ERF_dom"/>
</dbReference>
<accession>W9QXQ9</accession>
<sequence length="86" mass="9351">MPRSSAPGHGGDMLLGFGTHTLKSRYWLGTFDTAEEATFAYDLSSISSSRIENACTNFSYPIHSQLILSPSQPRFSPAVTKAGRLL</sequence>
<dbReference type="InterPro" id="IPR016177">
    <property type="entry name" value="DNA-bd_dom_sf"/>
</dbReference>
<gene>
    <name evidence="7" type="ORF">L484_006860</name>
</gene>
<dbReference type="GO" id="GO:0003700">
    <property type="term" value="F:DNA-binding transcription factor activity"/>
    <property type="evidence" value="ECO:0007669"/>
    <property type="project" value="InterPro"/>
</dbReference>
<dbReference type="SUPFAM" id="SSF54171">
    <property type="entry name" value="DNA-binding domain"/>
    <property type="match status" value="1"/>
</dbReference>
<comment type="subcellular location">
    <subcellularLocation>
        <location evidence="1">Nucleus</location>
    </subcellularLocation>
</comment>
<dbReference type="GO" id="GO:0005634">
    <property type="term" value="C:nucleus"/>
    <property type="evidence" value="ECO:0007669"/>
    <property type="project" value="UniProtKB-SubCell"/>
</dbReference>
<dbReference type="GO" id="GO:0003677">
    <property type="term" value="F:DNA binding"/>
    <property type="evidence" value="ECO:0007669"/>
    <property type="project" value="UniProtKB-KW"/>
</dbReference>
<dbReference type="Gene3D" id="3.30.730.10">
    <property type="entry name" value="AP2/ERF domain"/>
    <property type="match status" value="1"/>
</dbReference>
<evidence type="ECO:0000256" key="1">
    <source>
        <dbReference type="ARBA" id="ARBA00004123"/>
    </source>
</evidence>
<evidence type="ECO:0000256" key="4">
    <source>
        <dbReference type="ARBA" id="ARBA00023163"/>
    </source>
</evidence>
<dbReference type="PROSITE" id="PS51032">
    <property type="entry name" value="AP2_ERF"/>
    <property type="match status" value="1"/>
</dbReference>
<organism evidence="7 8">
    <name type="scientific">Morus notabilis</name>
    <dbReference type="NCBI Taxonomy" id="981085"/>
    <lineage>
        <taxon>Eukaryota</taxon>
        <taxon>Viridiplantae</taxon>
        <taxon>Streptophyta</taxon>
        <taxon>Embryophyta</taxon>
        <taxon>Tracheophyta</taxon>
        <taxon>Spermatophyta</taxon>
        <taxon>Magnoliopsida</taxon>
        <taxon>eudicotyledons</taxon>
        <taxon>Gunneridae</taxon>
        <taxon>Pentapetalae</taxon>
        <taxon>rosids</taxon>
        <taxon>fabids</taxon>
        <taxon>Rosales</taxon>
        <taxon>Moraceae</taxon>
        <taxon>Moreae</taxon>
        <taxon>Morus</taxon>
    </lineage>
</organism>
<keyword evidence="8" id="KW-1185">Reference proteome</keyword>
<keyword evidence="4" id="KW-0804">Transcription</keyword>
<evidence type="ECO:0000313" key="8">
    <source>
        <dbReference type="Proteomes" id="UP000030645"/>
    </source>
</evidence>
<name>W9QXQ9_9ROSA</name>
<dbReference type="EMBL" id="KE344350">
    <property type="protein sequence ID" value="EXB57747.1"/>
    <property type="molecule type" value="Genomic_DNA"/>
</dbReference>
<dbReference type="AlphaFoldDB" id="W9QXQ9"/>
<protein>
    <submittedName>
        <fullName evidence="7">Ethylene-responsive transcription factor</fullName>
    </submittedName>
</protein>
<dbReference type="InterPro" id="IPR036955">
    <property type="entry name" value="AP2/ERF_dom_sf"/>
</dbReference>
<keyword evidence="3" id="KW-0238">DNA-binding</keyword>
<proteinExistence type="predicted"/>
<keyword evidence="2" id="KW-0805">Transcription regulation</keyword>
<evidence type="ECO:0000256" key="2">
    <source>
        <dbReference type="ARBA" id="ARBA00023015"/>
    </source>
</evidence>
<dbReference type="Proteomes" id="UP000030645">
    <property type="component" value="Unassembled WGS sequence"/>
</dbReference>
<evidence type="ECO:0000313" key="7">
    <source>
        <dbReference type="EMBL" id="EXB57747.1"/>
    </source>
</evidence>